<sequence>MGVTTLADDPLGPSVNATTFNHEVYLANAITFAAAIDKLRPDADKSLTYLVDLPDGSSERVFTSTGRVYMTRNDPMLFALVYCRTLITDDSGHISFAELHLELCRYVQKWKDPIKARESRTAFVAPREAGKSSWVFKILPLWASSHEHVKFIAAFSSSATQAQKHLSGFKRQVDTNQLIRNDFPKLCTPAKRPSGGNVADTQEMYHSQSEFTFTAAGLDSEILGLVDPQNRRPDLIILDDIEPDESNYSQYQMKKRLTTIIDTVLAMNERAHVALIGTVTMPGSIVHQLVETVTTTKDTPQWITDEKFQVVYIEPILQNEDGTERSIWPYKWPMEYLSEIKHTRSYKKNFLNQPVRMDGDYWVEEDFVYGDVPTRTHTLLQIDPATTSKTSSDYYGVAVIAFDRETKKCTVLYCRQFKLAPKAMRLKALEICEAFPEIGRIRVEANQGGETWHSVFHDMPVKVIIHNEQVPKKVRASHLLNHYQRYRVKHIQPMPELEAQMCAFPNVLNDDMVDAVGAGVSFFLKPNKSAGGTSVPYNGRS</sequence>
<keyword evidence="2" id="KW-1185">Reference proteome</keyword>
<organism evidence="1 2">
    <name type="scientific">Streptomyces phage KimJongPhill</name>
    <dbReference type="NCBI Taxonomy" id="2848886"/>
    <lineage>
        <taxon>Viruses</taxon>
        <taxon>Duplodnaviria</taxon>
        <taxon>Heunggongvirae</taxon>
        <taxon>Uroviricota</taxon>
        <taxon>Caudoviricetes</taxon>
        <taxon>Zukovirus</taxon>
        <taxon>Zukovirus phill</taxon>
    </lineage>
</organism>
<dbReference type="InterPro" id="IPR027417">
    <property type="entry name" value="P-loop_NTPase"/>
</dbReference>
<dbReference type="Proteomes" id="UP000683386">
    <property type="component" value="Segment"/>
</dbReference>
<dbReference type="KEGG" id="vg:77931480"/>
<proteinExistence type="predicted"/>
<dbReference type="RefSeq" id="YP_010655614.1">
    <property type="nucleotide sequence ID" value="NC_070830.1"/>
</dbReference>
<dbReference type="EMBL" id="MW822144">
    <property type="protein sequence ID" value="QWT29789.1"/>
    <property type="molecule type" value="Genomic_DNA"/>
</dbReference>
<name>A0A8F2IW20_9CAUD</name>
<evidence type="ECO:0000313" key="2">
    <source>
        <dbReference type="Proteomes" id="UP000683386"/>
    </source>
</evidence>
<gene>
    <name evidence="1" type="primary">8</name>
    <name evidence="1" type="ORF">SEA_KIMJONGPHILL_8</name>
</gene>
<dbReference type="GeneID" id="77931480"/>
<evidence type="ECO:0000313" key="1">
    <source>
        <dbReference type="EMBL" id="QWT29789.1"/>
    </source>
</evidence>
<dbReference type="Gene3D" id="3.40.50.300">
    <property type="entry name" value="P-loop containing nucleotide triphosphate hydrolases"/>
    <property type="match status" value="1"/>
</dbReference>
<reference evidence="1" key="1">
    <citation type="submission" date="2021-03" db="EMBL/GenBank/DDBJ databases">
        <authorList>
            <person name="Alqahtani R."/>
            <person name="Behailu E."/>
            <person name="Cappabianca D.W."/>
            <person name="Csanadi-Schwartz K.M."/>
            <person name="Dalal A.S."/>
            <person name="Fahim M.S."/>
            <person name="Franklin J.M."/>
            <person name="Gluckman M.H."/>
            <person name="Levine C.J."/>
            <person name="Martin N."/>
            <person name="Milza N."/>
            <person name="Najmabadi R."/>
            <person name="Newman A.M."/>
            <person name="Pajunar M."/>
            <person name="Qalawee I."/>
            <person name="Rizvi A."/>
            <person name="Samuel A."/>
            <person name="Smith A."/>
            <person name="Swann F.E."/>
            <person name="Sweeney P."/>
            <person name="Torres N.R."/>
            <person name="Ventrone L."/>
            <person name="Ventura L."/>
            <person name="Wroe M."/>
            <person name="Acquaye N.A."/>
            <person name="Agnes T.J."/>
            <person name="Ahmed A."/>
            <person name="Ahmed S."/>
            <person name="Amodu B.A."/>
            <person name="Arefeayne N.F."/>
            <person name="Asamoah-Frimpong E.A."/>
            <person name="Attaran A."/>
            <person name="Barragan J.M."/>
            <person name="Baumgarten L.N."/>
            <person name="Berhane B."/>
            <person name="Beyene A."/>
            <person name="Bhattarai B."/>
            <person name="Biondokin D.V."/>
            <person name="Boone B.K."/>
            <person name="Burney S.Z."/>
            <person name="Cayanan J.-R.T."/>
            <person name="Cesta G."/>
            <person name="Chang J."/>
            <person name="Chavez J."/>
            <person name="Chorbajian C."/>
            <person name="Christian S."/>
            <person name="Corns J.R."/>
            <person name="Corns N.R."/>
            <person name="Cowan J.T."/>
            <person name="Coyne C."/>
            <person name="Dadzie B."/>
            <person name="Datu D.-L.V."/>
            <person name="Deng B.C."/>
            <person name="Der L."/>
            <person name="Dickerson K."/>
            <person name="Dozier E."/>
            <person name="Egbunine A.O."/>
            <person name="Farooq M."/>
            <person name="Fonge A.E."/>
            <person name="Ghomsi-Nono M.P."/>
            <person name="Giampietro H."/>
            <person name="Gunnison R.P."/>
            <person name="Han S.H."/>
            <person name="Hennigan A.J."/>
            <person name="Hong A.N."/>
            <person name="Ijomor E.C."/>
            <person name="Jalali A."/>
            <person name="Jamil T.Z."/>
            <person name="Jenkins C.R."/>
            <person name="Joseph M.A."/>
            <person name="Jowanowitch O.J."/>
            <person name="Kang D."/>
            <person name="Khan A."/>
            <person name="Khan Z.K."/>
            <person name="Kiewe T."/>
            <person name="Kjerulf A.B."/>
            <person name="Kolosey V."/>
            <person name="Kurup M."/>
            <person name="Lee V.H."/>
            <person name="Llontop-Maldonado V."/>
            <person name="Long P."/>
            <person name="Lu N."/>
            <person name="Majekodunmi A."/>
            <person name="Malik H.W."/>
            <person name="Marcellino S.C."/>
            <person name="Martinez L.A."/>
            <person name="Meher F.N."/>
            <person name="Michelin M.A."/>
            <person name="Mitchell K.G."/>
            <person name="Mullens W.J."/>
            <person name="Nwakama C."/>
            <person name="Nwosu F.T."/>
            <person name="Oboh E.C."/>
            <person name="Odujinrin O."/>
            <person name="Ogunsan O."/>
            <person name="O'Neill K."/>
            <person name="Oxlaj J.A."/>
            <person name="Patel A.K."/>
            <person name="Patel B.R."/>
            <person name="Pham Q."/>
            <person name="Porter J."/>
            <person name="Portes J."/>
            <person name="Prokopenko A."/>
            <person name="Quraishi M."/>
            <person name="Qureshi M.-A."/>
            <person name="Rivera A."/>
            <person name="Rubalsky V."/>
            <person name="Saikali Y."/>
            <person name="Saqaf K."/>
            <person name="Saroya S.R."/>
            <person name="Seas A."/>
            <person name="Shadrick R.E."/>
            <person name="Sharda N."/>
            <person name="Sigindere M.T."/>
            <person name="Simbi V.G."/>
            <person name="Thuzar C."/>
            <person name="Tran K."/>
            <person name="Tran V.D."/>
            <person name="Trang W."/>
            <person name="Vaishnav N."/>
            <person name="Vuong K."/>
            <person name="Walker C."/>
            <person name="Wallace S.A."/>
            <person name="Warfield J.C."/>
            <person name="Wikina T."/>
            <person name="Wobbeking F.T."/>
            <person name="Worrent L.D."/>
            <person name="Yan T."/>
            <person name="Zehra A."/>
            <person name="Avazpour P."/>
            <person name="Kim F.M."/>
            <person name="Mason K."/>
            <person name="Nguyen D.A."/>
            <person name="Pettit S.M."/>
            <person name="Zhou O.J."/>
            <person name="Brissett D.L."/>
            <person name="Gualtieri C."/>
            <person name="Hufford T.M."/>
            <person name="Ko J.M."/>
            <person name="Novak J.K."/>
            <person name="Smith Z.M."/>
            <person name="Mayer-Bacon C."/>
            <person name="Erill I."/>
            <person name="Caruso S.M."/>
            <person name="Garlena R.A."/>
            <person name="Russell D.A."/>
            <person name="Pope W.H."/>
            <person name="Jacobs-Sera D."/>
            <person name="Hatfull G.F."/>
        </authorList>
    </citation>
    <scope>NUCLEOTIDE SEQUENCE</scope>
</reference>
<protein>
    <submittedName>
        <fullName evidence="1">Terminase large subunit</fullName>
    </submittedName>
</protein>
<accession>A0A8F2IW20</accession>